<gene>
    <name evidence="7" type="ORF">JOF36_005198</name>
</gene>
<dbReference type="EMBL" id="JAGINU010000001">
    <property type="protein sequence ID" value="MBP2369502.1"/>
    <property type="molecule type" value="Genomic_DNA"/>
</dbReference>
<keyword evidence="2 5" id="KW-0812">Transmembrane</keyword>
<sequence>MPRDVEQRITTPDTTVAGRLPASIPYRLLQGVVDLFVVVVAATASFWLVPDTGPAGSPVALTPWDGVHPVPFVLLLVLLPALTGRTIGMWLLGLRVRSVDDGGPAGFWQHVFRGLVLPIDLVFLGLVGIVSMLLGRRTQRLGDRLTGTVVEPVD</sequence>
<evidence type="ECO:0000256" key="1">
    <source>
        <dbReference type="ARBA" id="ARBA00004141"/>
    </source>
</evidence>
<feature type="domain" description="RDD" evidence="6">
    <location>
        <begin position="26"/>
        <end position="146"/>
    </location>
</feature>
<evidence type="ECO:0000256" key="5">
    <source>
        <dbReference type="SAM" id="Phobius"/>
    </source>
</evidence>
<evidence type="ECO:0000313" key="8">
    <source>
        <dbReference type="Proteomes" id="UP001519295"/>
    </source>
</evidence>
<dbReference type="PANTHER" id="PTHR38480">
    <property type="entry name" value="SLR0254 PROTEIN"/>
    <property type="match status" value="1"/>
</dbReference>
<dbReference type="RefSeq" id="WP_210031609.1">
    <property type="nucleotide sequence ID" value="NZ_JAGINU010000001.1"/>
</dbReference>
<dbReference type="Proteomes" id="UP001519295">
    <property type="component" value="Unassembled WGS sequence"/>
</dbReference>
<evidence type="ECO:0000256" key="4">
    <source>
        <dbReference type="ARBA" id="ARBA00023136"/>
    </source>
</evidence>
<evidence type="ECO:0000256" key="2">
    <source>
        <dbReference type="ARBA" id="ARBA00022692"/>
    </source>
</evidence>
<feature type="transmembrane region" description="Helical" evidence="5">
    <location>
        <begin position="115"/>
        <end position="135"/>
    </location>
</feature>
<reference evidence="7 8" key="1">
    <citation type="submission" date="2021-03" db="EMBL/GenBank/DDBJ databases">
        <title>Sequencing the genomes of 1000 actinobacteria strains.</title>
        <authorList>
            <person name="Klenk H.-P."/>
        </authorList>
    </citation>
    <scope>NUCLEOTIDE SEQUENCE [LARGE SCALE GENOMIC DNA]</scope>
    <source>
        <strain evidence="7 8">DSM 45256</strain>
    </source>
</reference>
<feature type="transmembrane region" description="Helical" evidence="5">
    <location>
        <begin position="28"/>
        <end position="49"/>
    </location>
</feature>
<name>A0ABS4VZW5_9PSEU</name>
<accession>A0ABS4VZW5</accession>
<feature type="transmembrane region" description="Helical" evidence="5">
    <location>
        <begin position="69"/>
        <end position="94"/>
    </location>
</feature>
<keyword evidence="3 5" id="KW-1133">Transmembrane helix</keyword>
<proteinExistence type="predicted"/>
<comment type="subcellular location">
    <subcellularLocation>
        <location evidence="1">Membrane</location>
        <topology evidence="1">Multi-pass membrane protein</topology>
    </subcellularLocation>
</comment>
<keyword evidence="8" id="KW-1185">Reference proteome</keyword>
<dbReference type="PANTHER" id="PTHR38480:SF1">
    <property type="entry name" value="SLR0254 PROTEIN"/>
    <property type="match status" value="1"/>
</dbReference>
<evidence type="ECO:0000256" key="3">
    <source>
        <dbReference type="ARBA" id="ARBA00022989"/>
    </source>
</evidence>
<organism evidence="7 8">
    <name type="scientific">Pseudonocardia parietis</name>
    <dbReference type="NCBI Taxonomy" id="570936"/>
    <lineage>
        <taxon>Bacteria</taxon>
        <taxon>Bacillati</taxon>
        <taxon>Actinomycetota</taxon>
        <taxon>Actinomycetes</taxon>
        <taxon>Pseudonocardiales</taxon>
        <taxon>Pseudonocardiaceae</taxon>
        <taxon>Pseudonocardia</taxon>
    </lineage>
</organism>
<evidence type="ECO:0000313" key="7">
    <source>
        <dbReference type="EMBL" id="MBP2369502.1"/>
    </source>
</evidence>
<keyword evidence="4 5" id="KW-0472">Membrane</keyword>
<comment type="caution">
    <text evidence="7">The sequence shown here is derived from an EMBL/GenBank/DDBJ whole genome shotgun (WGS) entry which is preliminary data.</text>
</comment>
<dbReference type="InterPro" id="IPR010432">
    <property type="entry name" value="RDD"/>
</dbReference>
<evidence type="ECO:0000259" key="6">
    <source>
        <dbReference type="Pfam" id="PF06271"/>
    </source>
</evidence>
<dbReference type="Pfam" id="PF06271">
    <property type="entry name" value="RDD"/>
    <property type="match status" value="1"/>
</dbReference>
<protein>
    <submittedName>
        <fullName evidence="7">RDD family membrane protein YckC</fullName>
    </submittedName>
</protein>